<organism evidence="3 4">
    <name type="scientific">Clostridium baratii str. Sullivan</name>
    <dbReference type="NCBI Taxonomy" id="1415775"/>
    <lineage>
        <taxon>Bacteria</taxon>
        <taxon>Bacillati</taxon>
        <taxon>Bacillota</taxon>
        <taxon>Clostridia</taxon>
        <taxon>Eubacteriales</taxon>
        <taxon>Clostridiaceae</taxon>
        <taxon>Clostridium</taxon>
    </lineage>
</organism>
<dbReference type="EMBL" id="CP006905">
    <property type="protein sequence ID" value="AIY83581.1"/>
    <property type="molecule type" value="Genomic_DNA"/>
</dbReference>
<accession>A0A0A7FXJ6</accession>
<dbReference type="PANTHER" id="PTHR46558">
    <property type="entry name" value="TRACRIPTIONAL REGULATORY PROTEIN-RELATED-RELATED"/>
    <property type="match status" value="1"/>
</dbReference>
<keyword evidence="1" id="KW-0238">DNA-binding</keyword>
<dbReference type="GO" id="GO:0003677">
    <property type="term" value="F:DNA binding"/>
    <property type="evidence" value="ECO:0007669"/>
    <property type="project" value="UniProtKB-KW"/>
</dbReference>
<dbReference type="Pfam" id="PF01381">
    <property type="entry name" value="HTH_3"/>
    <property type="match status" value="1"/>
</dbReference>
<dbReference type="RefSeq" id="WP_039313255.1">
    <property type="nucleotide sequence ID" value="NZ_CP006905.1"/>
</dbReference>
<protein>
    <submittedName>
        <fullName evidence="3">Helix-turn-helix family protein</fullName>
    </submittedName>
</protein>
<evidence type="ECO:0000259" key="2">
    <source>
        <dbReference type="PROSITE" id="PS50943"/>
    </source>
</evidence>
<dbReference type="SUPFAM" id="SSF47413">
    <property type="entry name" value="lambda repressor-like DNA-binding domains"/>
    <property type="match status" value="1"/>
</dbReference>
<feature type="domain" description="HTH cro/C1-type" evidence="2">
    <location>
        <begin position="13"/>
        <end position="67"/>
    </location>
</feature>
<dbReference type="AlphaFoldDB" id="A0A0A7FXJ6"/>
<evidence type="ECO:0000313" key="4">
    <source>
        <dbReference type="Proteomes" id="UP000030635"/>
    </source>
</evidence>
<reference evidence="3 4" key="1">
    <citation type="journal article" date="2015" name="Infect. Genet. Evol.">
        <title>Genomic sequences of six botulinum neurotoxin-producing strains representing three clostridial species illustrate the mobility and diversity of botulinum neurotoxin genes.</title>
        <authorList>
            <person name="Smith T.J."/>
            <person name="Hill K.K."/>
            <person name="Xie G."/>
            <person name="Foley B.T."/>
            <person name="Williamson C.H."/>
            <person name="Foster J.T."/>
            <person name="Johnson S.L."/>
            <person name="Chertkov O."/>
            <person name="Teshima H."/>
            <person name="Gibbons H.S."/>
            <person name="Johnsky L.A."/>
            <person name="Karavis M.A."/>
            <person name="Smith L.A."/>
        </authorList>
    </citation>
    <scope>NUCLEOTIDE SEQUENCE [LARGE SCALE GENOMIC DNA]</scope>
    <source>
        <strain evidence="3">Sullivan</strain>
    </source>
</reference>
<dbReference type="eggNOG" id="COG1396">
    <property type="taxonomic scope" value="Bacteria"/>
</dbReference>
<keyword evidence="4" id="KW-1185">Reference proteome</keyword>
<evidence type="ECO:0000256" key="1">
    <source>
        <dbReference type="ARBA" id="ARBA00023125"/>
    </source>
</evidence>
<dbReference type="KEGG" id="cbv:U729_1540"/>
<gene>
    <name evidence="3" type="ORF">U729_1540</name>
</gene>
<evidence type="ECO:0000313" key="3">
    <source>
        <dbReference type="EMBL" id="AIY83581.1"/>
    </source>
</evidence>
<dbReference type="SMART" id="SM00530">
    <property type="entry name" value="HTH_XRE"/>
    <property type="match status" value="1"/>
</dbReference>
<dbReference type="Proteomes" id="UP000030635">
    <property type="component" value="Chromosome"/>
</dbReference>
<dbReference type="PANTHER" id="PTHR46558:SF11">
    <property type="entry name" value="HTH-TYPE TRANSCRIPTIONAL REGULATOR XRE"/>
    <property type="match status" value="1"/>
</dbReference>
<dbReference type="Gene3D" id="1.10.260.40">
    <property type="entry name" value="lambda repressor-like DNA-binding domains"/>
    <property type="match status" value="1"/>
</dbReference>
<dbReference type="InterPro" id="IPR010982">
    <property type="entry name" value="Lambda_DNA-bd_dom_sf"/>
</dbReference>
<dbReference type="CDD" id="cd00093">
    <property type="entry name" value="HTH_XRE"/>
    <property type="match status" value="1"/>
</dbReference>
<name>A0A0A7FXJ6_9CLOT</name>
<dbReference type="PROSITE" id="PS50943">
    <property type="entry name" value="HTH_CROC1"/>
    <property type="match status" value="1"/>
</dbReference>
<dbReference type="HOGENOM" id="CLU_066192_4_2_9"/>
<dbReference type="InterPro" id="IPR001387">
    <property type="entry name" value="Cro/C1-type_HTH"/>
</dbReference>
<sequence length="113" mass="12995">MGLNEIIKIGDRIKDLRKKSGLTQKDMSKMLNIPYSTYSNYENNNREPSKELLEKIADVLNVSINTLIYGDCTNEPGITIALHNDNGIDDELPDEAKKEIENFIEYVKQKYKK</sequence>
<proteinExistence type="predicted"/>
<dbReference type="OrthoDB" id="9811208at2"/>